<evidence type="ECO:0000313" key="1">
    <source>
        <dbReference type="EMBL" id="KIW93948.1"/>
    </source>
</evidence>
<dbReference type="OrthoDB" id="10348231at2759"/>
<evidence type="ECO:0000313" key="2">
    <source>
        <dbReference type="Proteomes" id="UP000053789"/>
    </source>
</evidence>
<dbReference type="HOGENOM" id="CLU_106786_0_0_1"/>
<dbReference type="VEuPathDB" id="FungiDB:Z519_05263"/>
<organism evidence="1 2">
    <name type="scientific">Cladophialophora bantiana (strain ATCC 10958 / CBS 173.52 / CDC B-1940 / NIH 8579)</name>
    <name type="common">Xylohypha bantiana</name>
    <dbReference type="NCBI Taxonomy" id="1442370"/>
    <lineage>
        <taxon>Eukaryota</taxon>
        <taxon>Fungi</taxon>
        <taxon>Dikarya</taxon>
        <taxon>Ascomycota</taxon>
        <taxon>Pezizomycotina</taxon>
        <taxon>Eurotiomycetes</taxon>
        <taxon>Chaetothyriomycetidae</taxon>
        <taxon>Chaetothyriales</taxon>
        <taxon>Herpotrichiellaceae</taxon>
        <taxon>Cladophialophora</taxon>
    </lineage>
</organism>
<proteinExistence type="predicted"/>
<dbReference type="Proteomes" id="UP000053789">
    <property type="component" value="Unassembled WGS sequence"/>
</dbReference>
<sequence length="175" mass="19907">MEQVRRRELQTADILRQACRYQTPLCQKIYLSVLPKQILHRIIKHLYQEETEVRGDVTDTDSASDGSVAEANKTAFMATCGKSYYIARPTLYREVRFIFRTPEAVHTFMVVKTPADKERLDFVRSVENGPLVLSACEGKLDSFGNLKAGGFFLDDNFASGYEADVEDNEDSHDEE</sequence>
<keyword evidence="2" id="KW-1185">Reference proteome</keyword>
<gene>
    <name evidence="1" type="ORF">Z519_05263</name>
</gene>
<reference evidence="1" key="1">
    <citation type="submission" date="2015-01" db="EMBL/GenBank/DDBJ databases">
        <title>The Genome Sequence of Cladophialophora bantiana CBS 173.52.</title>
        <authorList>
            <consortium name="The Broad Institute Genomics Platform"/>
            <person name="Cuomo C."/>
            <person name="de Hoog S."/>
            <person name="Gorbushina A."/>
            <person name="Stielow B."/>
            <person name="Teixiera M."/>
            <person name="Abouelleil A."/>
            <person name="Chapman S.B."/>
            <person name="Priest M."/>
            <person name="Young S.K."/>
            <person name="Wortman J."/>
            <person name="Nusbaum C."/>
            <person name="Birren B."/>
        </authorList>
    </citation>
    <scope>NUCLEOTIDE SEQUENCE [LARGE SCALE GENOMIC DNA]</scope>
    <source>
        <strain evidence="1">CBS 173.52</strain>
    </source>
</reference>
<name>A0A0D2HL12_CLAB1</name>
<dbReference type="AlphaFoldDB" id="A0A0D2HL12"/>
<dbReference type="RefSeq" id="XP_016620617.1">
    <property type="nucleotide sequence ID" value="XM_016763004.1"/>
</dbReference>
<dbReference type="EMBL" id="KN846986">
    <property type="protein sequence ID" value="KIW93948.1"/>
    <property type="molecule type" value="Genomic_DNA"/>
</dbReference>
<dbReference type="GeneID" id="27698191"/>
<protein>
    <submittedName>
        <fullName evidence="1">Uncharacterized protein</fullName>
    </submittedName>
</protein>
<accession>A0A0D2HL12</accession>